<comment type="caution">
    <text evidence="5">The sequence shown here is derived from an EMBL/GenBank/DDBJ whole genome shotgun (WGS) entry which is preliminary data.</text>
</comment>
<evidence type="ECO:0000256" key="3">
    <source>
        <dbReference type="PIRNR" id="PIRNR002070"/>
    </source>
</evidence>
<name>A0A2P7EF03_9SYNE</name>
<evidence type="ECO:0000313" key="5">
    <source>
        <dbReference type="EMBL" id="PSI01793.1"/>
    </source>
</evidence>
<comment type="caution">
    <text evidence="2">Lacks conserved residue(s) required for the propagation of feature annotation.</text>
</comment>
<dbReference type="GO" id="GO:0006260">
    <property type="term" value="P:DNA replication"/>
    <property type="evidence" value="ECO:0007669"/>
    <property type="project" value="InterPro"/>
</dbReference>
<dbReference type="PANTHER" id="PTHR10302">
    <property type="entry name" value="SINGLE-STRANDED DNA-BINDING PROTEIN"/>
    <property type="match status" value="1"/>
</dbReference>
<sequence length="124" mass="13590">MGVNSVTLVGRAGRDPEVRYFESGSVVANLTLAVNRRSRDDEPDWFNLEIWGKQAQVAADYVKKGSLLGIIGSLKLDRWTDRASGEERSKPVVRVDRLELLGSKRDAEQGGGFPGGGNEEDVPF</sequence>
<dbReference type="HAMAP" id="MF_00984">
    <property type="entry name" value="SSB"/>
    <property type="match status" value="1"/>
</dbReference>
<dbReference type="PROSITE" id="PS50935">
    <property type="entry name" value="SSB"/>
    <property type="match status" value="1"/>
</dbReference>
<protein>
    <recommendedName>
        <fullName evidence="2 3">Single-stranded DNA-binding protein</fullName>
        <shortName evidence="2">SSB</shortName>
    </recommendedName>
</protein>
<dbReference type="RefSeq" id="WP_106499765.1">
    <property type="nucleotide sequence ID" value="NZ_PXVC01000019.1"/>
</dbReference>
<comment type="subunit">
    <text evidence="2">Homotetramer.</text>
</comment>
<dbReference type="CDD" id="cd04496">
    <property type="entry name" value="SSB_OBF"/>
    <property type="match status" value="1"/>
</dbReference>
<dbReference type="SUPFAM" id="SSF50249">
    <property type="entry name" value="Nucleic acid-binding proteins"/>
    <property type="match status" value="1"/>
</dbReference>
<dbReference type="Gene3D" id="2.40.50.140">
    <property type="entry name" value="Nucleic acid-binding proteins"/>
    <property type="match status" value="1"/>
</dbReference>
<dbReference type="GO" id="GO:0003697">
    <property type="term" value="F:single-stranded DNA binding"/>
    <property type="evidence" value="ECO:0007669"/>
    <property type="project" value="UniProtKB-UniRule"/>
</dbReference>
<evidence type="ECO:0000256" key="1">
    <source>
        <dbReference type="ARBA" id="ARBA00023125"/>
    </source>
</evidence>
<reference evidence="6" key="1">
    <citation type="submission" date="2018-03" db="EMBL/GenBank/DDBJ databases">
        <title>Ecological and genomic features of two cosmopolitan and abundant freshwater picocyanobacteria.</title>
        <authorList>
            <person name="Cabello-Yeves P.J."/>
            <person name="Picazo A."/>
            <person name="Camacho A."/>
            <person name="Callieri C."/>
            <person name="Rosselli R."/>
            <person name="Roda-Garcia J."/>
            <person name="Coutinho F.H."/>
            <person name="Rodriguez-Valera F."/>
        </authorList>
    </citation>
    <scope>NUCLEOTIDE SEQUENCE [LARGE SCALE GENOMIC DNA]</scope>
    <source>
        <strain evidence="6">Tous</strain>
    </source>
</reference>
<dbReference type="GO" id="GO:0009295">
    <property type="term" value="C:nucleoid"/>
    <property type="evidence" value="ECO:0007669"/>
    <property type="project" value="TreeGrafter"/>
</dbReference>
<accession>A0A2P7EF03</accession>
<dbReference type="EMBL" id="PXVC01000019">
    <property type="protein sequence ID" value="PSI01793.1"/>
    <property type="molecule type" value="Genomic_DNA"/>
</dbReference>
<dbReference type="InterPro" id="IPR011344">
    <property type="entry name" value="ssDNA-bd"/>
</dbReference>
<dbReference type="PANTHER" id="PTHR10302:SF0">
    <property type="entry name" value="SINGLE-STRANDED DNA-BINDING PROTEIN, MITOCHONDRIAL"/>
    <property type="match status" value="1"/>
</dbReference>
<keyword evidence="1 2" id="KW-0238">DNA-binding</keyword>
<dbReference type="Proteomes" id="UP000240206">
    <property type="component" value="Unassembled WGS sequence"/>
</dbReference>
<dbReference type="NCBIfam" id="NF005674">
    <property type="entry name" value="PRK07459.1"/>
    <property type="match status" value="1"/>
</dbReference>
<dbReference type="AlphaFoldDB" id="A0A2P7EF03"/>
<dbReference type="PIRSF" id="PIRSF002070">
    <property type="entry name" value="SSB"/>
    <property type="match status" value="1"/>
</dbReference>
<feature type="region of interest" description="Disordered" evidence="4">
    <location>
        <begin position="103"/>
        <end position="124"/>
    </location>
</feature>
<evidence type="ECO:0000256" key="4">
    <source>
        <dbReference type="SAM" id="MobiDB-lite"/>
    </source>
</evidence>
<proteinExistence type="inferred from homology"/>
<dbReference type="NCBIfam" id="TIGR00621">
    <property type="entry name" value="ssb"/>
    <property type="match status" value="1"/>
</dbReference>
<evidence type="ECO:0000256" key="2">
    <source>
        <dbReference type="HAMAP-Rule" id="MF_00984"/>
    </source>
</evidence>
<dbReference type="Pfam" id="PF00436">
    <property type="entry name" value="SSB"/>
    <property type="match status" value="1"/>
</dbReference>
<gene>
    <name evidence="5" type="ORF">C7K08_06120</name>
</gene>
<dbReference type="InterPro" id="IPR012340">
    <property type="entry name" value="NA-bd_OB-fold"/>
</dbReference>
<keyword evidence="6" id="KW-1185">Reference proteome</keyword>
<dbReference type="STRING" id="1910958.BTM30_07490"/>
<evidence type="ECO:0000313" key="6">
    <source>
        <dbReference type="Proteomes" id="UP000240206"/>
    </source>
</evidence>
<dbReference type="InterPro" id="IPR000424">
    <property type="entry name" value="Primosome_PriB/ssb"/>
</dbReference>
<organism evidence="5 6">
    <name type="scientific">Synechococcus lacustris str. Tous</name>
    <dbReference type="NCBI Taxonomy" id="1910958"/>
    <lineage>
        <taxon>Bacteria</taxon>
        <taxon>Bacillati</taxon>
        <taxon>Cyanobacteriota</taxon>
        <taxon>Cyanophyceae</taxon>
        <taxon>Synechococcales</taxon>
        <taxon>Synechococcaceae</taxon>
        <taxon>Synechococcus</taxon>
    </lineage>
</organism>